<keyword evidence="2" id="KW-1003">Cell membrane</keyword>
<organism evidence="7 8">
    <name type="scientific">Paenibacillus rigui</name>
    <dbReference type="NCBI Taxonomy" id="554312"/>
    <lineage>
        <taxon>Bacteria</taxon>
        <taxon>Bacillati</taxon>
        <taxon>Bacillota</taxon>
        <taxon>Bacilli</taxon>
        <taxon>Bacillales</taxon>
        <taxon>Paenibacillaceae</taxon>
        <taxon>Paenibacillus</taxon>
    </lineage>
</organism>
<protein>
    <submittedName>
        <fullName evidence="7">Amino acid transporter</fullName>
    </submittedName>
</protein>
<dbReference type="PANTHER" id="PTHR30086">
    <property type="entry name" value="ARGININE EXPORTER PROTEIN ARGO"/>
    <property type="match status" value="1"/>
</dbReference>
<evidence type="ECO:0000313" key="7">
    <source>
        <dbReference type="EMBL" id="OXM83426.1"/>
    </source>
</evidence>
<evidence type="ECO:0000256" key="5">
    <source>
        <dbReference type="ARBA" id="ARBA00023136"/>
    </source>
</evidence>
<feature type="transmembrane region" description="Helical" evidence="6">
    <location>
        <begin position="146"/>
        <end position="167"/>
    </location>
</feature>
<accession>A0A229UJ48</accession>
<keyword evidence="8" id="KW-1185">Reference proteome</keyword>
<keyword evidence="3 6" id="KW-0812">Transmembrane</keyword>
<dbReference type="GO" id="GO:0005886">
    <property type="term" value="C:plasma membrane"/>
    <property type="evidence" value="ECO:0007669"/>
    <property type="project" value="UniProtKB-SubCell"/>
</dbReference>
<feature type="transmembrane region" description="Helical" evidence="6">
    <location>
        <begin position="179"/>
        <end position="200"/>
    </location>
</feature>
<dbReference type="Pfam" id="PF01810">
    <property type="entry name" value="LysE"/>
    <property type="match status" value="1"/>
</dbReference>
<dbReference type="PANTHER" id="PTHR30086:SF6">
    <property type="entry name" value="AMINO ACID EFFLUX PROTEIN YCGF-RELATED"/>
    <property type="match status" value="1"/>
</dbReference>
<evidence type="ECO:0000256" key="2">
    <source>
        <dbReference type="ARBA" id="ARBA00022475"/>
    </source>
</evidence>
<dbReference type="EMBL" id="NMQW01000047">
    <property type="protein sequence ID" value="OXM83426.1"/>
    <property type="molecule type" value="Genomic_DNA"/>
</dbReference>
<comment type="subcellular location">
    <subcellularLocation>
        <location evidence="1">Cell membrane</location>
        <topology evidence="1">Multi-pass membrane protein</topology>
    </subcellularLocation>
</comment>
<dbReference type="Proteomes" id="UP000215509">
    <property type="component" value="Unassembled WGS sequence"/>
</dbReference>
<evidence type="ECO:0000256" key="1">
    <source>
        <dbReference type="ARBA" id="ARBA00004651"/>
    </source>
</evidence>
<feature type="transmembrane region" description="Helical" evidence="6">
    <location>
        <begin position="70"/>
        <end position="88"/>
    </location>
</feature>
<name>A0A229UJ48_9BACL</name>
<proteinExistence type="predicted"/>
<dbReference type="RefSeq" id="WP_094017752.1">
    <property type="nucleotide sequence ID" value="NZ_NMQW01000047.1"/>
</dbReference>
<comment type="caution">
    <text evidence="7">The sequence shown here is derived from an EMBL/GenBank/DDBJ whole genome shotgun (WGS) entry which is preliminary data.</text>
</comment>
<feature type="transmembrane region" description="Helical" evidence="6">
    <location>
        <begin position="39"/>
        <end position="58"/>
    </location>
</feature>
<sequence length="209" mass="23194">MNLFLSYILLGLSLAAPIGPINAAQMDRGIRGGFWNSWLLGLGSLMADLIFIVIVYFGTIHFLELSFMKAFLWLFGSFVLIYTGWDGLKGAKQITTDMYKQKESLAKSFGTGFLLSLLNPLTIMFWLGIYGSVLAETAKTFGMKELLTYTLAILIGIVSWDFFMAVMSSSFQRFLKSRVLTLISVISGISLIGFGLFFGWQAIAELLAL</sequence>
<dbReference type="InterPro" id="IPR001123">
    <property type="entry name" value="LeuE-type"/>
</dbReference>
<dbReference type="AlphaFoldDB" id="A0A229UJ48"/>
<evidence type="ECO:0000313" key="8">
    <source>
        <dbReference type="Proteomes" id="UP000215509"/>
    </source>
</evidence>
<evidence type="ECO:0000256" key="3">
    <source>
        <dbReference type="ARBA" id="ARBA00022692"/>
    </source>
</evidence>
<gene>
    <name evidence="7" type="ORF">CF651_25800</name>
</gene>
<feature type="transmembrane region" description="Helical" evidence="6">
    <location>
        <begin position="108"/>
        <end position="134"/>
    </location>
</feature>
<keyword evidence="4 6" id="KW-1133">Transmembrane helix</keyword>
<reference evidence="7 8" key="1">
    <citation type="submission" date="2017-07" db="EMBL/GenBank/DDBJ databases">
        <title>Genome sequencing and assembly of Paenibacillus rigui.</title>
        <authorList>
            <person name="Mayilraj S."/>
        </authorList>
    </citation>
    <scope>NUCLEOTIDE SEQUENCE [LARGE SCALE GENOMIC DNA]</scope>
    <source>
        <strain evidence="7 8">JCM 16352</strain>
    </source>
</reference>
<dbReference type="GO" id="GO:0015171">
    <property type="term" value="F:amino acid transmembrane transporter activity"/>
    <property type="evidence" value="ECO:0007669"/>
    <property type="project" value="TreeGrafter"/>
</dbReference>
<evidence type="ECO:0000256" key="4">
    <source>
        <dbReference type="ARBA" id="ARBA00022989"/>
    </source>
</evidence>
<evidence type="ECO:0000256" key="6">
    <source>
        <dbReference type="SAM" id="Phobius"/>
    </source>
</evidence>
<dbReference type="OrthoDB" id="7874789at2"/>
<keyword evidence="5 6" id="KW-0472">Membrane</keyword>